<dbReference type="AlphaFoldDB" id="A0A1M5ZQM4"/>
<protein>
    <submittedName>
        <fullName evidence="4">Sugar kinase of the NBD/HSP70 family, may contain an N-terminal HTH domain</fullName>
    </submittedName>
</protein>
<dbReference type="InterPro" id="IPR036388">
    <property type="entry name" value="WH-like_DNA-bd_sf"/>
</dbReference>
<keyword evidence="4" id="KW-0418">Kinase</keyword>
<organism evidence="4 5">
    <name type="scientific">Clostridium intestinale DSM 6191</name>
    <dbReference type="NCBI Taxonomy" id="1121320"/>
    <lineage>
        <taxon>Bacteria</taxon>
        <taxon>Bacillati</taxon>
        <taxon>Bacillota</taxon>
        <taxon>Clostridia</taxon>
        <taxon>Eubacteriales</taxon>
        <taxon>Clostridiaceae</taxon>
        <taxon>Clostridium</taxon>
    </lineage>
</organism>
<evidence type="ECO:0000256" key="2">
    <source>
        <dbReference type="ARBA" id="ARBA00006479"/>
    </source>
</evidence>
<dbReference type="EMBL" id="FQXU01000010">
    <property type="protein sequence ID" value="SHI26655.1"/>
    <property type="molecule type" value="Genomic_DNA"/>
</dbReference>
<dbReference type="GO" id="GO:0016301">
    <property type="term" value="F:kinase activity"/>
    <property type="evidence" value="ECO:0007669"/>
    <property type="project" value="UniProtKB-KW"/>
</dbReference>
<dbReference type="Gene3D" id="1.10.10.10">
    <property type="entry name" value="Winged helix-like DNA-binding domain superfamily/Winged helix DNA-binding domain"/>
    <property type="match status" value="1"/>
</dbReference>
<name>A0A1M5ZQM4_9CLOT</name>
<dbReference type="RefSeq" id="WP_073021202.1">
    <property type="nucleotide sequence ID" value="NZ_FQXU01000010.1"/>
</dbReference>
<accession>A0A1M5ZQM4</accession>
<keyword evidence="3" id="KW-0119">Carbohydrate metabolism</keyword>
<dbReference type="Proteomes" id="UP000184241">
    <property type="component" value="Unassembled WGS sequence"/>
</dbReference>
<reference evidence="4 5" key="1">
    <citation type="submission" date="2016-11" db="EMBL/GenBank/DDBJ databases">
        <authorList>
            <person name="Jaros S."/>
            <person name="Januszkiewicz K."/>
            <person name="Wedrychowicz H."/>
        </authorList>
    </citation>
    <scope>NUCLEOTIDE SEQUENCE [LARGE SCALE GENOMIC DNA]</scope>
    <source>
        <strain evidence="4 5">DSM 6191</strain>
    </source>
</reference>
<evidence type="ECO:0000256" key="3">
    <source>
        <dbReference type="ARBA" id="ARBA00022629"/>
    </source>
</evidence>
<evidence type="ECO:0000313" key="4">
    <source>
        <dbReference type="EMBL" id="SHI26655.1"/>
    </source>
</evidence>
<dbReference type="PANTHER" id="PTHR18964:SF149">
    <property type="entry name" value="BIFUNCTIONAL UDP-N-ACETYLGLUCOSAMINE 2-EPIMERASE_N-ACETYLMANNOSAMINE KINASE"/>
    <property type="match status" value="1"/>
</dbReference>
<dbReference type="InterPro" id="IPR043129">
    <property type="entry name" value="ATPase_NBD"/>
</dbReference>
<keyword evidence="3" id="KW-0859">Xylose metabolism</keyword>
<evidence type="ECO:0000256" key="1">
    <source>
        <dbReference type="ARBA" id="ARBA00002486"/>
    </source>
</evidence>
<comment type="function">
    <text evidence="1">Transcriptional repressor of xylose-utilizing enzymes.</text>
</comment>
<sequence>MNNLSAKPQIMKRVNSALIKDSLKNNGSATKAEISEITGISITTIRTLIEELLLKKEIISLGFDDSSGGRRAERYSLNLDYNNALSFYIKDGYINYAITNLLGNIIEENKVKIYSKFNEKIIEDFIDNVVIESFIYNIVKDRDIKAIGIGVPGVVENGTFFSGKGLNDWRKFELGDYIQKKLGIPVVLENDLNSMALGFSLNYSQSIEVLDIEKLNLVYIHFTEAGVGAGIIANGQLIRGGNNFAGELGFLPINSMGHLEKVLDNNIDDDTYVDIISQTIAILNCVTNPSFIVIGGETLRKNLIEKIRNTCEKYLANNIKPTILLSEDSERDYLTGIAYITSEFMYSDIKITKN</sequence>
<dbReference type="PANTHER" id="PTHR18964">
    <property type="entry name" value="ROK (REPRESSOR, ORF, KINASE) FAMILY"/>
    <property type="match status" value="1"/>
</dbReference>
<dbReference type="InterPro" id="IPR036390">
    <property type="entry name" value="WH_DNA-bd_sf"/>
</dbReference>
<dbReference type="GO" id="GO:0042732">
    <property type="term" value="P:D-xylose metabolic process"/>
    <property type="evidence" value="ECO:0007669"/>
    <property type="project" value="UniProtKB-KW"/>
</dbReference>
<proteinExistence type="inferred from homology"/>
<dbReference type="CDD" id="cd23763">
    <property type="entry name" value="ASKHA_ATPase_ROK"/>
    <property type="match status" value="1"/>
</dbReference>
<gene>
    <name evidence="4" type="ORF">SAMN02745941_03275</name>
</gene>
<evidence type="ECO:0000313" key="5">
    <source>
        <dbReference type="Proteomes" id="UP000184241"/>
    </source>
</evidence>
<dbReference type="Gene3D" id="3.30.420.40">
    <property type="match status" value="3"/>
</dbReference>
<dbReference type="SUPFAM" id="SSF53067">
    <property type="entry name" value="Actin-like ATPase domain"/>
    <property type="match status" value="1"/>
</dbReference>
<dbReference type="Pfam" id="PF00480">
    <property type="entry name" value="ROK"/>
    <property type="match status" value="1"/>
</dbReference>
<dbReference type="InterPro" id="IPR000600">
    <property type="entry name" value="ROK"/>
</dbReference>
<comment type="similarity">
    <text evidence="2">Belongs to the ROK (NagC/XylR) family.</text>
</comment>
<dbReference type="SUPFAM" id="SSF46785">
    <property type="entry name" value="Winged helix' DNA-binding domain"/>
    <property type="match status" value="1"/>
</dbReference>
<keyword evidence="4" id="KW-0808">Transferase</keyword>